<evidence type="ECO:0000313" key="3">
    <source>
        <dbReference type="Proteomes" id="UP000478505"/>
    </source>
</evidence>
<evidence type="ECO:0000259" key="1">
    <source>
        <dbReference type="Pfam" id="PF18887"/>
    </source>
</evidence>
<dbReference type="InterPro" id="IPR043772">
    <property type="entry name" value="MBG_3"/>
</dbReference>
<gene>
    <name evidence="2" type="ORF">G3567_07590</name>
</gene>
<proteinExistence type="predicted"/>
<dbReference type="Pfam" id="PF18887">
    <property type="entry name" value="MBG_3"/>
    <property type="match status" value="1"/>
</dbReference>
<comment type="caution">
    <text evidence="2">The sequence shown here is derived from an EMBL/GenBank/DDBJ whole genome shotgun (WGS) entry which is preliminary data.</text>
</comment>
<protein>
    <recommendedName>
        <fullName evidence="1">MBG domain-containing protein</fullName>
    </recommendedName>
</protein>
<feature type="non-terminal residue" evidence="2">
    <location>
        <position position="1"/>
    </location>
</feature>
<dbReference type="EMBL" id="JAAIKD010000003">
    <property type="protein sequence ID" value="NEV94007.1"/>
    <property type="molecule type" value="Genomic_DNA"/>
</dbReference>
<keyword evidence="3" id="KW-1185">Reference proteome</keyword>
<accession>A0A6B3R4C0</accession>
<dbReference type="AlphaFoldDB" id="A0A6B3R4C0"/>
<feature type="domain" description="MBG" evidence="1">
    <location>
        <begin position="45"/>
        <end position="107"/>
    </location>
</feature>
<evidence type="ECO:0000313" key="2">
    <source>
        <dbReference type="EMBL" id="NEV94007.1"/>
    </source>
</evidence>
<reference evidence="2 3" key="1">
    <citation type="submission" date="2020-02" db="EMBL/GenBank/DDBJ databases">
        <title>Flavobacteriaceae Psychroflexus bacterium YR1-1, complete genome.</title>
        <authorList>
            <person name="Li Y."/>
            <person name="Wu S."/>
        </authorList>
    </citation>
    <scope>NUCLEOTIDE SEQUENCE [LARGE SCALE GENOMIC DNA]</scope>
    <source>
        <strain evidence="2 3">YR1-1</strain>
    </source>
</reference>
<dbReference type="Proteomes" id="UP000478505">
    <property type="component" value="Unassembled WGS sequence"/>
</dbReference>
<name>A0A6B3R4C0_9FLAO</name>
<dbReference type="RefSeq" id="WP_235923521.1">
    <property type="nucleotide sequence ID" value="NZ_JAAIKD010000003.1"/>
</dbReference>
<sequence>PQQGYTDAGSYPITVSAAETANYLAASENVSLVIEPATQTGLVFADNSFTYDGSVKSLVVTGQASDATVTYANNDQIDAGTYAVTATVARPNYTTAVLNASLSINKAPQAITFNALATRSLENDSDFQLDAMASSGLEVTYTYAYTSAQPAATVTPSGFVELQTSGQIIVTASQAGNANFEAASPVQQALNITSSNSVSSSITIDGKTYDNPPALVYYLIGCDNSTTAVDVSLVTEVNAQVSTGPNFSIATPAPGVYRQEVVISSQDGTQTRTYMIMVEKAFDFDAIVVRKYNNTLVLNNNPETNGGYSFVSYKWYKNGRLVSEKQAFSEGDNINNVLDPNASYQAVMMTSSGDELRTCLGSVRASKTVNGLSLVQNPVQQGSALQAIAQYPEDELKDAIFQVYDLNGRLLVSVPVSGVENTIQLPYSMATGLYKLILITNQRQESISFIRN</sequence>
<organism evidence="2 3">
    <name type="scientific">Psychroflexus aurantiacus</name>
    <dbReference type="NCBI Taxonomy" id="2709310"/>
    <lineage>
        <taxon>Bacteria</taxon>
        <taxon>Pseudomonadati</taxon>
        <taxon>Bacteroidota</taxon>
        <taxon>Flavobacteriia</taxon>
        <taxon>Flavobacteriales</taxon>
        <taxon>Flavobacteriaceae</taxon>
        <taxon>Psychroflexus</taxon>
    </lineage>
</organism>